<protein>
    <submittedName>
        <fullName evidence="1">Uncharacterized protein</fullName>
    </submittedName>
</protein>
<name>A2FGV1_TRIV3</name>
<keyword evidence="2" id="KW-1185">Reference proteome</keyword>
<accession>A2FGV1</accession>
<gene>
    <name evidence="1" type="ORF">TVAG_053700</name>
</gene>
<dbReference type="KEGG" id="tva:75681074"/>
<reference evidence="1" key="2">
    <citation type="journal article" date="2007" name="Science">
        <title>Draft genome sequence of the sexually transmitted pathogen Trichomonas vaginalis.</title>
        <authorList>
            <person name="Carlton J.M."/>
            <person name="Hirt R.P."/>
            <person name="Silva J.C."/>
            <person name="Delcher A.L."/>
            <person name="Schatz M."/>
            <person name="Zhao Q."/>
            <person name="Wortman J.R."/>
            <person name="Bidwell S.L."/>
            <person name="Alsmark U.C.M."/>
            <person name="Besteiro S."/>
            <person name="Sicheritz-Ponten T."/>
            <person name="Noel C.J."/>
            <person name="Dacks J.B."/>
            <person name="Foster P.G."/>
            <person name="Simillion C."/>
            <person name="Van de Peer Y."/>
            <person name="Miranda-Saavedra D."/>
            <person name="Barton G.J."/>
            <person name="Westrop G.D."/>
            <person name="Mueller S."/>
            <person name="Dessi D."/>
            <person name="Fiori P.L."/>
            <person name="Ren Q."/>
            <person name="Paulsen I."/>
            <person name="Zhang H."/>
            <person name="Bastida-Corcuera F.D."/>
            <person name="Simoes-Barbosa A."/>
            <person name="Brown M.T."/>
            <person name="Hayes R.D."/>
            <person name="Mukherjee M."/>
            <person name="Okumura C.Y."/>
            <person name="Schneider R."/>
            <person name="Smith A.J."/>
            <person name="Vanacova S."/>
            <person name="Villalvazo M."/>
            <person name="Haas B.J."/>
            <person name="Pertea M."/>
            <person name="Feldblyum T.V."/>
            <person name="Utterback T.R."/>
            <person name="Shu C.L."/>
            <person name="Osoegawa K."/>
            <person name="de Jong P.J."/>
            <person name="Hrdy I."/>
            <person name="Horvathova L."/>
            <person name="Zubacova Z."/>
            <person name="Dolezal P."/>
            <person name="Malik S.B."/>
            <person name="Logsdon J.M. Jr."/>
            <person name="Henze K."/>
            <person name="Gupta A."/>
            <person name="Wang C.C."/>
            <person name="Dunne R.L."/>
            <person name="Upcroft J.A."/>
            <person name="Upcroft P."/>
            <person name="White O."/>
            <person name="Salzberg S.L."/>
            <person name="Tang P."/>
            <person name="Chiu C.-H."/>
            <person name="Lee Y.-S."/>
            <person name="Embley T.M."/>
            <person name="Coombs G.H."/>
            <person name="Mottram J.C."/>
            <person name="Tachezy J."/>
            <person name="Fraser-Liggett C.M."/>
            <person name="Johnson P.J."/>
        </authorList>
    </citation>
    <scope>NUCLEOTIDE SEQUENCE [LARGE SCALE GENOMIC DNA]</scope>
    <source>
        <strain evidence="1">G3</strain>
    </source>
</reference>
<sequence length="71" mass="8493">MKTAEFFHNEQMVKFLQNYQNGTTTIRSFEILCKEYLDENTESNESEKIKQMAEQIRILKSKIENLEAMKQ</sequence>
<dbReference type="SMR" id="A2FGV1"/>
<evidence type="ECO:0000313" key="1">
    <source>
        <dbReference type="EMBL" id="EAX95855.1"/>
    </source>
</evidence>
<dbReference type="VEuPathDB" id="TrichDB:TVAGG3_0972290"/>
<dbReference type="AlphaFoldDB" id="A2FGV1"/>
<reference evidence="1" key="1">
    <citation type="submission" date="2006-10" db="EMBL/GenBank/DDBJ databases">
        <authorList>
            <person name="Amadeo P."/>
            <person name="Zhao Q."/>
            <person name="Wortman J."/>
            <person name="Fraser-Liggett C."/>
            <person name="Carlton J."/>
        </authorList>
    </citation>
    <scope>NUCLEOTIDE SEQUENCE</scope>
    <source>
        <strain evidence="1">G3</strain>
    </source>
</reference>
<dbReference type="InParanoid" id="A2FGV1"/>
<dbReference type="Proteomes" id="UP000001542">
    <property type="component" value="Unassembled WGS sequence"/>
</dbReference>
<proteinExistence type="predicted"/>
<organism evidence="1 2">
    <name type="scientific">Trichomonas vaginalis (strain ATCC PRA-98 / G3)</name>
    <dbReference type="NCBI Taxonomy" id="412133"/>
    <lineage>
        <taxon>Eukaryota</taxon>
        <taxon>Metamonada</taxon>
        <taxon>Parabasalia</taxon>
        <taxon>Trichomonadida</taxon>
        <taxon>Trichomonadidae</taxon>
        <taxon>Trichomonas</taxon>
    </lineage>
</organism>
<dbReference type="VEuPathDB" id="TrichDB:TVAG_053700"/>
<evidence type="ECO:0000313" key="2">
    <source>
        <dbReference type="Proteomes" id="UP000001542"/>
    </source>
</evidence>
<dbReference type="EMBL" id="DS113785">
    <property type="protein sequence ID" value="EAX95855.1"/>
    <property type="molecule type" value="Genomic_DNA"/>
</dbReference>